<sequence length="147" mass="17462">MHTLQLQAIQLFLHIQQLQRILQTLWQVGLILQKQKMELHCNPLDQLFTLQHPIIHQVILHLQQELPFILQHPLACQFIHLHQLKVVVFILQQPWVHQFIHLHQLLVVVVILHTYQISLPQAIQNIQRSLLLIPILNQKKINTFFAI</sequence>
<dbReference type="AlphaFoldDB" id="A0A0K2T9W9"/>
<accession>A0A0K2T9W9</accession>
<evidence type="ECO:0000313" key="1">
    <source>
        <dbReference type="EMBL" id="CDW22615.1"/>
    </source>
</evidence>
<organism evidence="1">
    <name type="scientific">Lepeophtheirus salmonis</name>
    <name type="common">Salmon louse</name>
    <name type="synonym">Caligus salmonis</name>
    <dbReference type="NCBI Taxonomy" id="72036"/>
    <lineage>
        <taxon>Eukaryota</taxon>
        <taxon>Metazoa</taxon>
        <taxon>Ecdysozoa</taxon>
        <taxon>Arthropoda</taxon>
        <taxon>Crustacea</taxon>
        <taxon>Multicrustacea</taxon>
        <taxon>Hexanauplia</taxon>
        <taxon>Copepoda</taxon>
        <taxon>Siphonostomatoida</taxon>
        <taxon>Caligidae</taxon>
        <taxon>Lepeophtheirus</taxon>
    </lineage>
</organism>
<dbReference type="EMBL" id="HACA01005254">
    <property type="protein sequence ID" value="CDW22615.1"/>
    <property type="molecule type" value="Transcribed_RNA"/>
</dbReference>
<protein>
    <submittedName>
        <fullName evidence="1">Uncharacterized protein</fullName>
    </submittedName>
</protein>
<proteinExistence type="predicted"/>
<name>A0A0K2T9W9_LEPSM</name>
<reference evidence="1" key="1">
    <citation type="submission" date="2014-05" db="EMBL/GenBank/DDBJ databases">
        <authorList>
            <person name="Chronopoulou M."/>
        </authorList>
    </citation>
    <scope>NUCLEOTIDE SEQUENCE</scope>
    <source>
        <tissue evidence="1">Whole organism</tissue>
    </source>
</reference>